<dbReference type="EMBL" id="JAUIZM010000011">
    <property type="protein sequence ID" value="KAK1357602.1"/>
    <property type="molecule type" value="Genomic_DNA"/>
</dbReference>
<feature type="region of interest" description="Disordered" evidence="1">
    <location>
        <begin position="229"/>
        <end position="249"/>
    </location>
</feature>
<evidence type="ECO:0000256" key="1">
    <source>
        <dbReference type="SAM" id="MobiDB-lite"/>
    </source>
</evidence>
<keyword evidence="3" id="KW-1185">Reference proteome</keyword>
<gene>
    <name evidence="2" type="ORF">POM88_050858</name>
</gene>
<sequence length="249" mass="27784">MDFGVVAEDESDFPMETGLPRFFCILLTCCVCVKNRSAVCVRLCFIDMNFTKSDSDSNTKVIAVEDSGIQKFDLSTIEARTLDEYLEIMHKSDPPIDYSKAPKPFAFRMVPRLHYSLSDSDDSSDFSDSDFECEKEFELQKENSPEDTTKEVEFQPNATLEDLMSGLNAPASSILLLPIRPIIESCADVQEEVSEIQNMIIPKPVLVKHGTKREAEIDNKGSEIVKKMASQMEGSGKKSTDIENQVVGA</sequence>
<evidence type="ECO:0000313" key="2">
    <source>
        <dbReference type="EMBL" id="KAK1357602.1"/>
    </source>
</evidence>
<evidence type="ECO:0000313" key="3">
    <source>
        <dbReference type="Proteomes" id="UP001237642"/>
    </source>
</evidence>
<comment type="caution">
    <text evidence="2">The sequence shown here is derived from an EMBL/GenBank/DDBJ whole genome shotgun (WGS) entry which is preliminary data.</text>
</comment>
<dbReference type="AlphaFoldDB" id="A0AAD8M2X4"/>
<reference evidence="2" key="2">
    <citation type="submission" date="2023-05" db="EMBL/GenBank/DDBJ databases">
        <authorList>
            <person name="Schelkunov M.I."/>
        </authorList>
    </citation>
    <scope>NUCLEOTIDE SEQUENCE</scope>
    <source>
        <strain evidence="2">Hsosn_3</strain>
        <tissue evidence="2">Leaf</tissue>
    </source>
</reference>
<name>A0AAD8M2X4_9APIA</name>
<accession>A0AAD8M2X4</accession>
<protein>
    <submittedName>
        <fullName evidence="2">Uncharacterized protein</fullName>
    </submittedName>
</protein>
<reference evidence="2" key="1">
    <citation type="submission" date="2023-02" db="EMBL/GenBank/DDBJ databases">
        <title>Genome of toxic invasive species Heracleum sosnowskyi carries increased number of genes despite the absence of recent whole-genome duplications.</title>
        <authorList>
            <person name="Schelkunov M."/>
            <person name="Shtratnikova V."/>
            <person name="Makarenko M."/>
            <person name="Klepikova A."/>
            <person name="Omelchenko D."/>
            <person name="Novikova G."/>
            <person name="Obukhova E."/>
            <person name="Bogdanov V."/>
            <person name="Penin A."/>
            <person name="Logacheva M."/>
        </authorList>
    </citation>
    <scope>NUCLEOTIDE SEQUENCE</scope>
    <source>
        <strain evidence="2">Hsosn_3</strain>
        <tissue evidence="2">Leaf</tissue>
    </source>
</reference>
<proteinExistence type="predicted"/>
<dbReference type="Proteomes" id="UP001237642">
    <property type="component" value="Unassembled WGS sequence"/>
</dbReference>
<organism evidence="2 3">
    <name type="scientific">Heracleum sosnowskyi</name>
    <dbReference type="NCBI Taxonomy" id="360622"/>
    <lineage>
        <taxon>Eukaryota</taxon>
        <taxon>Viridiplantae</taxon>
        <taxon>Streptophyta</taxon>
        <taxon>Embryophyta</taxon>
        <taxon>Tracheophyta</taxon>
        <taxon>Spermatophyta</taxon>
        <taxon>Magnoliopsida</taxon>
        <taxon>eudicotyledons</taxon>
        <taxon>Gunneridae</taxon>
        <taxon>Pentapetalae</taxon>
        <taxon>asterids</taxon>
        <taxon>campanulids</taxon>
        <taxon>Apiales</taxon>
        <taxon>Apiaceae</taxon>
        <taxon>Apioideae</taxon>
        <taxon>apioid superclade</taxon>
        <taxon>Tordylieae</taxon>
        <taxon>Tordyliinae</taxon>
        <taxon>Heracleum</taxon>
    </lineage>
</organism>